<accession>A0AA45WMX4</accession>
<evidence type="ECO:0000256" key="8">
    <source>
        <dbReference type="NCBIfam" id="TIGR00977"/>
    </source>
</evidence>
<dbReference type="GO" id="GO:0003852">
    <property type="term" value="F:2-isopropylmalate synthase activity"/>
    <property type="evidence" value="ECO:0007669"/>
    <property type="project" value="InterPro"/>
</dbReference>
<dbReference type="NCBIfam" id="TIGR00977">
    <property type="entry name" value="citramal_synth"/>
    <property type="match status" value="1"/>
</dbReference>
<dbReference type="Pfam" id="PF00682">
    <property type="entry name" value="HMGL-like"/>
    <property type="match status" value="1"/>
</dbReference>
<dbReference type="AlphaFoldDB" id="A0AA45WMX4"/>
<dbReference type="Gene3D" id="1.10.238.260">
    <property type="match status" value="1"/>
</dbReference>
<dbReference type="EC" id="2.3.3.21" evidence="8"/>
<evidence type="ECO:0000313" key="12">
    <source>
        <dbReference type="Proteomes" id="UP001157947"/>
    </source>
</evidence>
<keyword evidence="3" id="KW-0028">Amino-acid biosynthesis</keyword>
<name>A0AA45WMX4_9AQUI</name>
<dbReference type="RefSeq" id="WP_265134726.1">
    <property type="nucleotide sequence ID" value="NZ_FXTX01000014.1"/>
</dbReference>
<evidence type="ECO:0000256" key="4">
    <source>
        <dbReference type="ARBA" id="ARBA00022624"/>
    </source>
</evidence>
<dbReference type="Gene3D" id="3.30.160.270">
    <property type="match status" value="1"/>
</dbReference>
<dbReference type="GO" id="GO:0043714">
    <property type="term" value="F:(R)-citramalate synthase activity"/>
    <property type="evidence" value="ECO:0007669"/>
    <property type="project" value="UniProtKB-UniRule"/>
</dbReference>
<evidence type="ECO:0000256" key="3">
    <source>
        <dbReference type="ARBA" id="ARBA00022605"/>
    </source>
</evidence>
<dbReference type="InterPro" id="IPR013709">
    <property type="entry name" value="2-isopropylmalate_synth_dimer"/>
</dbReference>
<keyword evidence="5 9" id="KW-0808">Transferase</keyword>
<dbReference type="CDD" id="cd07941">
    <property type="entry name" value="DRE_TIM_LeuA3"/>
    <property type="match status" value="1"/>
</dbReference>
<dbReference type="InterPro" id="IPR002034">
    <property type="entry name" value="AIPM/Hcit_synth_CS"/>
</dbReference>
<keyword evidence="12" id="KW-1185">Reference proteome</keyword>
<comment type="caution">
    <text evidence="11">The sequence shown here is derived from an EMBL/GenBank/DDBJ whole genome shotgun (WGS) entry which is preliminary data.</text>
</comment>
<dbReference type="PROSITE" id="PS00815">
    <property type="entry name" value="AIPM_HOMOCIT_SYNTH_1"/>
    <property type="match status" value="1"/>
</dbReference>
<feature type="domain" description="Pyruvate carboxyltransferase" evidence="10">
    <location>
        <begin position="5"/>
        <end position="271"/>
    </location>
</feature>
<sequence length="524" mass="58436">MEKKVLIYDTTLRDGTQAEGITVSVEDKLRIAEKLADFGVHYIEGGWPSSNPKDMEFFQEAKKLNLKNTKLTAFGMARRASLKVENDPQIQDLIKAETPAITIFGKSWDLHVTEALKTTLEKNLEMIYDSILYLKKYTDEVIFDAEHFFDGYKANPEYAIKVLKVAEEAGADFLVLCDTNGGTLPNEVENIFKAVKEAGIKSKLGIHAHNDSDTAVWNSIVAVLNGAVQVHGTINGFGERCGNANLCSIIPNLSLKLGYETVTRENIKKLKEVSNFVADIVNMPVPKNMPYVGDSAFAHKGGVHASAVLKTPRSYEHILPEEVGNKRKILVSDLAGKSNIIYKARELGIEIDEKDERIAKIVQEIKRLENEGYHFEAAEASLEILIRKHLEGIKNYFDLDAYRVLIARRYTDKSPISEATVRIKIDNDYEHTASLGNGPVNALDRALKKALINKYPSLAEVELIDYKVRIVNETGGTAAKIRVLIESRDKEKKWGTVGVSDNIIEASWQAVVDSLIYKLIKDGV</sequence>
<evidence type="ECO:0000256" key="2">
    <source>
        <dbReference type="ARBA" id="ARBA00006154"/>
    </source>
</evidence>
<evidence type="ECO:0000313" key="11">
    <source>
        <dbReference type="EMBL" id="SMP15826.1"/>
    </source>
</evidence>
<evidence type="ECO:0000259" key="10">
    <source>
        <dbReference type="PROSITE" id="PS50991"/>
    </source>
</evidence>
<dbReference type="InterPro" id="IPR036230">
    <property type="entry name" value="LeuA_allosteric_dom_sf"/>
</dbReference>
<dbReference type="InterPro" id="IPR054691">
    <property type="entry name" value="LeuA/HCS_post-cat"/>
</dbReference>
<protein>
    <recommendedName>
        <fullName evidence="8">Citramalate synthase</fullName>
        <ecNumber evidence="8">2.3.3.21</ecNumber>
    </recommendedName>
</protein>
<comment type="similarity">
    <text evidence="2 9">Belongs to the alpha-IPM synthase/homocitrate synthase family.</text>
</comment>
<dbReference type="PANTHER" id="PTHR43538">
    <property type="entry name" value="ALPHA-IPM SYNTHASE/HOMOCITRATE SYNTHASE"/>
    <property type="match status" value="1"/>
</dbReference>
<dbReference type="InterPro" id="IPR000891">
    <property type="entry name" value="PYR_CT"/>
</dbReference>
<gene>
    <name evidence="11" type="ORF">SAMN06264868_11430</name>
</gene>
<organism evidence="11 12">
    <name type="scientific">Venenivibrio stagnispumantis</name>
    <dbReference type="NCBI Taxonomy" id="407998"/>
    <lineage>
        <taxon>Bacteria</taxon>
        <taxon>Pseudomonadati</taxon>
        <taxon>Aquificota</taxon>
        <taxon>Aquificia</taxon>
        <taxon>Aquificales</taxon>
        <taxon>Hydrogenothermaceae</taxon>
        <taxon>Venenivibrio</taxon>
    </lineage>
</organism>
<comment type="pathway">
    <text evidence="1">Amino-acid biosynthesis; L-isoleucine biosynthesis; 2-oxobutanoate from pyruvate: step 1/3.</text>
</comment>
<evidence type="ECO:0000256" key="7">
    <source>
        <dbReference type="ARBA" id="ARBA00048263"/>
    </source>
</evidence>
<dbReference type="SUPFAM" id="SSF51569">
    <property type="entry name" value="Aldolase"/>
    <property type="match status" value="1"/>
</dbReference>
<keyword evidence="6" id="KW-0100">Branched-chain amino acid biosynthesis</keyword>
<evidence type="ECO:0000256" key="1">
    <source>
        <dbReference type="ARBA" id="ARBA00004743"/>
    </source>
</evidence>
<dbReference type="GO" id="GO:0009098">
    <property type="term" value="P:L-leucine biosynthetic process"/>
    <property type="evidence" value="ECO:0007669"/>
    <property type="project" value="InterPro"/>
</dbReference>
<dbReference type="InterPro" id="IPR005675">
    <property type="entry name" value="Citramal_synthase"/>
</dbReference>
<dbReference type="Pfam" id="PF08502">
    <property type="entry name" value="LeuA_dimer"/>
    <property type="match status" value="1"/>
</dbReference>
<dbReference type="SUPFAM" id="SSF110921">
    <property type="entry name" value="2-isopropylmalate synthase LeuA, allosteric (dimerisation) domain"/>
    <property type="match status" value="1"/>
</dbReference>
<dbReference type="PANTHER" id="PTHR43538:SF1">
    <property type="entry name" value="(R)-CITRAMALATE SYNTHASE"/>
    <property type="match status" value="1"/>
</dbReference>
<dbReference type="Pfam" id="PF22617">
    <property type="entry name" value="HCS_D2"/>
    <property type="match status" value="1"/>
</dbReference>
<proteinExistence type="inferred from homology"/>
<dbReference type="EMBL" id="FXTX01000014">
    <property type="protein sequence ID" value="SMP15826.1"/>
    <property type="molecule type" value="Genomic_DNA"/>
</dbReference>
<comment type="catalytic activity">
    <reaction evidence="7">
        <text>pyruvate + acetyl-CoA + H2O = (3R)-citramalate + CoA + H(+)</text>
        <dbReference type="Rhea" id="RHEA:19045"/>
        <dbReference type="ChEBI" id="CHEBI:15361"/>
        <dbReference type="ChEBI" id="CHEBI:15377"/>
        <dbReference type="ChEBI" id="CHEBI:15378"/>
        <dbReference type="ChEBI" id="CHEBI:30934"/>
        <dbReference type="ChEBI" id="CHEBI:57287"/>
        <dbReference type="ChEBI" id="CHEBI:57288"/>
        <dbReference type="EC" id="2.3.3.21"/>
    </reaction>
</comment>
<dbReference type="Gene3D" id="3.20.20.70">
    <property type="entry name" value="Aldolase class I"/>
    <property type="match status" value="1"/>
</dbReference>
<dbReference type="SMART" id="SM00917">
    <property type="entry name" value="LeuA_dimer"/>
    <property type="match status" value="1"/>
</dbReference>
<evidence type="ECO:0000256" key="9">
    <source>
        <dbReference type="RuleBase" id="RU003523"/>
    </source>
</evidence>
<dbReference type="InterPro" id="IPR013785">
    <property type="entry name" value="Aldolase_TIM"/>
</dbReference>
<evidence type="ECO:0000256" key="5">
    <source>
        <dbReference type="ARBA" id="ARBA00022679"/>
    </source>
</evidence>
<dbReference type="PROSITE" id="PS50991">
    <property type="entry name" value="PYR_CT"/>
    <property type="match status" value="1"/>
</dbReference>
<evidence type="ECO:0000256" key="6">
    <source>
        <dbReference type="ARBA" id="ARBA00023304"/>
    </source>
</evidence>
<reference evidence="11" key="1">
    <citation type="submission" date="2017-05" db="EMBL/GenBank/DDBJ databases">
        <authorList>
            <person name="Varghese N."/>
            <person name="Submissions S."/>
        </authorList>
    </citation>
    <scope>NUCLEOTIDE SEQUENCE</scope>
    <source>
        <strain evidence="11">DSM 18763</strain>
    </source>
</reference>
<keyword evidence="4" id="KW-0412">Isoleucine biosynthesis</keyword>
<dbReference type="Proteomes" id="UP001157947">
    <property type="component" value="Unassembled WGS sequence"/>
</dbReference>
<dbReference type="GO" id="GO:0009097">
    <property type="term" value="P:isoleucine biosynthetic process"/>
    <property type="evidence" value="ECO:0007669"/>
    <property type="project" value="UniProtKB-UniRule"/>
</dbReference>